<feature type="signal peptide" evidence="9">
    <location>
        <begin position="1"/>
        <end position="16"/>
    </location>
</feature>
<keyword evidence="5" id="KW-0029">Amino-acid transport</keyword>
<keyword evidence="3" id="KW-0813">Transport</keyword>
<dbReference type="PANTHER" id="PTHR22950">
    <property type="entry name" value="AMINO ACID TRANSPORTER"/>
    <property type="match status" value="1"/>
</dbReference>
<evidence type="ECO:0000313" key="12">
    <source>
        <dbReference type="Proteomes" id="UP000054498"/>
    </source>
</evidence>
<evidence type="ECO:0000256" key="3">
    <source>
        <dbReference type="ARBA" id="ARBA00022448"/>
    </source>
</evidence>
<organism evidence="11 12">
    <name type="scientific">Monoraphidium neglectum</name>
    <dbReference type="NCBI Taxonomy" id="145388"/>
    <lineage>
        <taxon>Eukaryota</taxon>
        <taxon>Viridiplantae</taxon>
        <taxon>Chlorophyta</taxon>
        <taxon>core chlorophytes</taxon>
        <taxon>Chlorophyceae</taxon>
        <taxon>CS clade</taxon>
        <taxon>Sphaeropleales</taxon>
        <taxon>Selenastraceae</taxon>
        <taxon>Monoraphidium</taxon>
    </lineage>
</organism>
<protein>
    <recommendedName>
        <fullName evidence="10">Amino acid transporter transmembrane domain-containing protein</fullName>
    </recommendedName>
</protein>
<dbReference type="GeneID" id="25729619"/>
<comment type="similarity">
    <text evidence="2">Belongs to the amino acid/polyamine transporter 2 family.</text>
</comment>
<dbReference type="KEGG" id="mng:MNEG_12273"/>
<keyword evidence="7 8" id="KW-0472">Membrane</keyword>
<feature type="transmembrane region" description="Helical" evidence="8">
    <location>
        <begin position="40"/>
        <end position="66"/>
    </location>
</feature>
<dbReference type="STRING" id="145388.A0A0D2KIT8"/>
<feature type="domain" description="Amino acid transporter transmembrane" evidence="10">
    <location>
        <begin position="15"/>
        <end position="177"/>
    </location>
</feature>
<accession>A0A0D2KIT8</accession>
<name>A0A0D2KIT8_9CHLO</name>
<evidence type="ECO:0000256" key="5">
    <source>
        <dbReference type="ARBA" id="ARBA00022970"/>
    </source>
</evidence>
<evidence type="ECO:0000256" key="6">
    <source>
        <dbReference type="ARBA" id="ARBA00022989"/>
    </source>
</evidence>
<proteinExistence type="inferred from homology"/>
<dbReference type="RefSeq" id="XP_013894708.1">
    <property type="nucleotide sequence ID" value="XM_014039254.1"/>
</dbReference>
<dbReference type="GO" id="GO:0016020">
    <property type="term" value="C:membrane"/>
    <property type="evidence" value="ECO:0007669"/>
    <property type="project" value="UniProtKB-SubCell"/>
</dbReference>
<evidence type="ECO:0000313" key="11">
    <source>
        <dbReference type="EMBL" id="KIY95688.1"/>
    </source>
</evidence>
<evidence type="ECO:0000256" key="4">
    <source>
        <dbReference type="ARBA" id="ARBA00022692"/>
    </source>
</evidence>
<feature type="transmembrane region" description="Helical" evidence="8">
    <location>
        <begin position="239"/>
        <end position="265"/>
    </location>
</feature>
<dbReference type="OrthoDB" id="542815at2759"/>
<evidence type="ECO:0000256" key="9">
    <source>
        <dbReference type="SAM" id="SignalP"/>
    </source>
</evidence>
<evidence type="ECO:0000256" key="7">
    <source>
        <dbReference type="ARBA" id="ARBA00023136"/>
    </source>
</evidence>
<keyword evidence="6 8" id="KW-1133">Transmembrane helix</keyword>
<dbReference type="AlphaFoldDB" id="A0A0D2KIT8"/>
<evidence type="ECO:0000256" key="2">
    <source>
        <dbReference type="ARBA" id="ARBA00008066"/>
    </source>
</evidence>
<sequence length="279" mass="26860">MAALVFSALCVGAALAFGPGLQINVLSNLSIDSMAPLLGAAPAVVASLVIQIGYVVSLMASFLLYMHPMRTNVAEMIWPPPDVAAGQGAAPAGRRGSDDEGGGGAGVEAGAAAAGVGAGRAAEMEARHYHVLTYSLLAAATLAAVSVPNIWAALSFIGNMCASVEAFIAPGCIALALNGFWPGSKSSGGGSSGGGGGGAEAARDTEAAPLLDSAAGSGAVGRAGSSGGRRRSGPGGAAAAWRAAAVAGNVATAVVAIALGCGLMVNGVAQQLVSWGAFG</sequence>
<dbReference type="GO" id="GO:0015179">
    <property type="term" value="F:L-amino acid transmembrane transporter activity"/>
    <property type="evidence" value="ECO:0007669"/>
    <property type="project" value="TreeGrafter"/>
</dbReference>
<feature type="transmembrane region" description="Helical" evidence="8">
    <location>
        <begin position="131"/>
        <end position="151"/>
    </location>
</feature>
<dbReference type="Pfam" id="PF01490">
    <property type="entry name" value="Aa_trans"/>
    <property type="match status" value="1"/>
</dbReference>
<evidence type="ECO:0000256" key="8">
    <source>
        <dbReference type="SAM" id="Phobius"/>
    </source>
</evidence>
<keyword evidence="12" id="KW-1185">Reference proteome</keyword>
<dbReference type="Proteomes" id="UP000054498">
    <property type="component" value="Unassembled WGS sequence"/>
</dbReference>
<dbReference type="InterPro" id="IPR013057">
    <property type="entry name" value="AA_transpt_TM"/>
</dbReference>
<gene>
    <name evidence="11" type="ORF">MNEG_12273</name>
</gene>
<reference evidence="11 12" key="1">
    <citation type="journal article" date="2013" name="BMC Genomics">
        <title>Reconstruction of the lipid metabolism for the microalga Monoraphidium neglectum from its genome sequence reveals characteristics suitable for biofuel production.</title>
        <authorList>
            <person name="Bogen C."/>
            <person name="Al-Dilaimi A."/>
            <person name="Albersmeier A."/>
            <person name="Wichmann J."/>
            <person name="Grundmann M."/>
            <person name="Rupp O."/>
            <person name="Lauersen K.J."/>
            <person name="Blifernez-Klassen O."/>
            <person name="Kalinowski J."/>
            <person name="Goesmann A."/>
            <person name="Mussgnug J.H."/>
            <person name="Kruse O."/>
        </authorList>
    </citation>
    <scope>NUCLEOTIDE SEQUENCE [LARGE SCALE GENOMIC DNA]</scope>
    <source>
        <strain evidence="11 12">SAG 48.87</strain>
    </source>
</reference>
<feature type="transmembrane region" description="Helical" evidence="8">
    <location>
        <begin position="157"/>
        <end position="177"/>
    </location>
</feature>
<keyword evidence="4 8" id="KW-0812">Transmembrane</keyword>
<dbReference type="PANTHER" id="PTHR22950:SF458">
    <property type="entry name" value="SODIUM-COUPLED NEUTRAL AMINO ACID TRANSPORTER 11-RELATED"/>
    <property type="match status" value="1"/>
</dbReference>
<comment type="subcellular location">
    <subcellularLocation>
        <location evidence="1">Membrane</location>
        <topology evidence="1">Multi-pass membrane protein</topology>
    </subcellularLocation>
</comment>
<keyword evidence="9" id="KW-0732">Signal</keyword>
<dbReference type="EMBL" id="KK103377">
    <property type="protein sequence ID" value="KIY95688.1"/>
    <property type="molecule type" value="Genomic_DNA"/>
</dbReference>
<feature type="chain" id="PRO_5002245746" description="Amino acid transporter transmembrane domain-containing protein" evidence="9">
    <location>
        <begin position="17"/>
        <end position="279"/>
    </location>
</feature>
<evidence type="ECO:0000259" key="10">
    <source>
        <dbReference type="Pfam" id="PF01490"/>
    </source>
</evidence>
<evidence type="ECO:0000256" key="1">
    <source>
        <dbReference type="ARBA" id="ARBA00004141"/>
    </source>
</evidence>